<dbReference type="PANTHER" id="PTHR45843:SF1">
    <property type="entry name" value="PEPTIDYL-PROLYL CIS-TRANS ISOMERASE-LIKE 4"/>
    <property type="match status" value="1"/>
</dbReference>
<dbReference type="InterPro" id="IPR000504">
    <property type="entry name" value="RRM_dom"/>
</dbReference>
<dbReference type="EC" id="5.2.1.8" evidence="10"/>
<dbReference type="PANTHER" id="PTHR45843">
    <property type="entry name" value="PEPTIDYL-PROLYL CIS-TRANS ISOMERASE-LIKE 4"/>
    <property type="match status" value="1"/>
</dbReference>
<evidence type="ECO:0000313" key="14">
    <source>
        <dbReference type="EMBL" id="EEB05456.1"/>
    </source>
</evidence>
<dbReference type="SMART" id="SM00360">
    <property type="entry name" value="RRM"/>
    <property type="match status" value="1"/>
</dbReference>
<dbReference type="Pfam" id="PF00076">
    <property type="entry name" value="RRM_1"/>
    <property type="match status" value="1"/>
</dbReference>
<dbReference type="CDD" id="cd01921">
    <property type="entry name" value="cyclophilin_RRM"/>
    <property type="match status" value="1"/>
</dbReference>
<dbReference type="eggNOG" id="KOG0415">
    <property type="taxonomic scope" value="Eukaryota"/>
</dbReference>
<dbReference type="InterPro" id="IPR035979">
    <property type="entry name" value="RBD_domain_sf"/>
</dbReference>
<feature type="domain" description="PPIase cyclophilin-type" evidence="12">
    <location>
        <begin position="6"/>
        <end position="169"/>
    </location>
</feature>
<dbReference type="InterPro" id="IPR012677">
    <property type="entry name" value="Nucleotide-bd_a/b_plait_sf"/>
</dbReference>
<dbReference type="AlphaFoldDB" id="B6JVQ5"/>
<evidence type="ECO:0000256" key="7">
    <source>
        <dbReference type="ARBA" id="ARBA00023235"/>
    </source>
</evidence>
<dbReference type="InterPro" id="IPR035538">
    <property type="entry name" value="Cyclophilin_PPIL4"/>
</dbReference>
<comment type="subcellular location">
    <subcellularLocation>
        <location evidence="3 10">Nucleus</location>
    </subcellularLocation>
</comment>
<dbReference type="GO" id="GO:0006357">
    <property type="term" value="P:regulation of transcription by RNA polymerase II"/>
    <property type="evidence" value="ECO:0007669"/>
    <property type="project" value="EnsemblFungi"/>
</dbReference>
<evidence type="ECO:0000256" key="5">
    <source>
        <dbReference type="ARBA" id="ARBA00022884"/>
    </source>
</evidence>
<dbReference type="Proteomes" id="UP000001744">
    <property type="component" value="Unassembled WGS sequence"/>
</dbReference>
<dbReference type="Gene3D" id="3.30.70.330">
    <property type="match status" value="1"/>
</dbReference>
<feature type="domain" description="RRM" evidence="13">
    <location>
        <begin position="246"/>
        <end position="324"/>
    </location>
</feature>
<dbReference type="JaponicusDB" id="SJAG_00470">
    <property type="gene designation" value="rct1"/>
</dbReference>
<evidence type="ECO:0000256" key="3">
    <source>
        <dbReference type="ARBA" id="ARBA00004123"/>
    </source>
</evidence>
<feature type="compositionally biased region" description="Basic residues" evidence="11">
    <location>
        <begin position="388"/>
        <end position="398"/>
    </location>
</feature>
<dbReference type="Gene3D" id="2.40.100.10">
    <property type="entry name" value="Cyclophilin-like"/>
    <property type="match status" value="1"/>
</dbReference>
<dbReference type="CDD" id="cd12235">
    <property type="entry name" value="RRM_PPIL4"/>
    <property type="match status" value="1"/>
</dbReference>
<dbReference type="RefSeq" id="XP_002171749.1">
    <property type="nucleotide sequence ID" value="XM_002171713.2"/>
</dbReference>
<dbReference type="PROSITE" id="PS50102">
    <property type="entry name" value="RRM"/>
    <property type="match status" value="1"/>
</dbReference>
<keyword evidence="16" id="KW-1185">Reference proteome</keyword>
<dbReference type="InterPro" id="IPR035542">
    <property type="entry name" value="CRIP"/>
</dbReference>
<dbReference type="InterPro" id="IPR029000">
    <property type="entry name" value="Cyclophilin-like_dom_sf"/>
</dbReference>
<evidence type="ECO:0000256" key="2">
    <source>
        <dbReference type="ARBA" id="ARBA00002388"/>
    </source>
</evidence>
<sequence>MSVLLETSLGDLVIDLCINEVPTTCNNFLKLCKLKYYNFAPFYNVQKNFICQTGDPIGPTGNGGICAKGLMKTGDRFFPAEFNERLTHQARGTVSMSTATIRNSEGEEVIGCGSQFLITLGEGLHNLDERYPVFGYIAEGFETLDKINSTLCDEEGQPFMDVRIKHTIVLDDPFEDPPELVIPSRSPSPTPEQLATVRIGDTNVINEEEPEEVQKARLAEQEAQAQALTLEMVGDLPFAHVAPPENVLFVCKLNPVTQDEDLELIFSRFGKIVSCKIVRDKKTGDSLQYAFIEFDNKESVERAYFKMQNVLIDDSRIHVDFSQSVARYRYTDRRKTNERDYHRTNDQRERSPQRHSYRRTRSPPRSASSYRPSHRNRYEDDEEESRIRHSRRSYRPHRNGHDQSHSERYERRSYRR</sequence>
<proteinExistence type="inferred from homology"/>
<keyword evidence="6 10" id="KW-0697">Rotamase</keyword>
<dbReference type="Pfam" id="PF00160">
    <property type="entry name" value="Pro_isomerase"/>
    <property type="match status" value="1"/>
</dbReference>
<reference evidence="14 16" key="1">
    <citation type="journal article" date="2011" name="Science">
        <title>Comparative functional genomics of the fission yeasts.</title>
        <authorList>
            <person name="Rhind N."/>
            <person name="Chen Z."/>
            <person name="Yassour M."/>
            <person name="Thompson D.A."/>
            <person name="Haas B.J."/>
            <person name="Habib N."/>
            <person name="Wapinski I."/>
            <person name="Roy S."/>
            <person name="Lin M.F."/>
            <person name="Heiman D.I."/>
            <person name="Young S.K."/>
            <person name="Furuya K."/>
            <person name="Guo Y."/>
            <person name="Pidoux A."/>
            <person name="Chen H.M."/>
            <person name="Robbertse B."/>
            <person name="Goldberg J.M."/>
            <person name="Aoki K."/>
            <person name="Bayne E.H."/>
            <person name="Berlin A.M."/>
            <person name="Desjardins C.A."/>
            <person name="Dobbs E."/>
            <person name="Dukaj L."/>
            <person name="Fan L."/>
            <person name="FitzGerald M.G."/>
            <person name="French C."/>
            <person name="Gujja S."/>
            <person name="Hansen K."/>
            <person name="Keifenheim D."/>
            <person name="Levin J.Z."/>
            <person name="Mosher R.A."/>
            <person name="Mueller C.A."/>
            <person name="Pfiffner J."/>
            <person name="Priest M."/>
            <person name="Russ C."/>
            <person name="Smialowska A."/>
            <person name="Swoboda P."/>
            <person name="Sykes S.M."/>
            <person name="Vaughn M."/>
            <person name="Vengrova S."/>
            <person name="Yoder R."/>
            <person name="Zeng Q."/>
            <person name="Allshire R."/>
            <person name="Baulcombe D."/>
            <person name="Birren B.W."/>
            <person name="Brown W."/>
            <person name="Ekwall K."/>
            <person name="Kellis M."/>
            <person name="Leatherwood J."/>
            <person name="Levin H."/>
            <person name="Margalit H."/>
            <person name="Martienssen R."/>
            <person name="Nieduszynski C.A."/>
            <person name="Spatafora J.W."/>
            <person name="Friedman N."/>
            <person name="Dalgaard J.Z."/>
            <person name="Baumann P."/>
            <person name="Niki H."/>
            <person name="Regev A."/>
            <person name="Nusbaum C."/>
        </authorList>
    </citation>
    <scope>NUCLEOTIDE SEQUENCE [LARGE SCALE GENOMIC DNA]</scope>
    <source>
        <strain evidence="16">yFS275 / FY16936</strain>
    </source>
</reference>
<dbReference type="PROSITE" id="PS50072">
    <property type="entry name" value="CSA_PPIASE_2"/>
    <property type="match status" value="1"/>
</dbReference>
<feature type="region of interest" description="Disordered" evidence="11">
    <location>
        <begin position="332"/>
        <end position="416"/>
    </location>
</feature>
<feature type="compositionally biased region" description="Basic and acidic residues" evidence="11">
    <location>
        <begin position="332"/>
        <end position="352"/>
    </location>
</feature>
<dbReference type="PRINTS" id="PR00153">
    <property type="entry name" value="CSAPPISMRASE"/>
</dbReference>
<name>B6JVQ5_SCHJY</name>
<gene>
    <name evidence="15" type="primary">rct1</name>
    <name evidence="14" type="ORF">SJAG_00470</name>
</gene>
<dbReference type="GO" id="GO:0005634">
    <property type="term" value="C:nucleus"/>
    <property type="evidence" value="ECO:0000318"/>
    <property type="project" value="GO_Central"/>
</dbReference>
<evidence type="ECO:0000256" key="10">
    <source>
        <dbReference type="RuleBase" id="RU365081"/>
    </source>
</evidence>
<dbReference type="HOGENOM" id="CLU_018791_2_0_1"/>
<evidence type="ECO:0000256" key="9">
    <source>
        <dbReference type="PROSITE-ProRule" id="PRU00176"/>
    </source>
</evidence>
<keyword evidence="8 10" id="KW-0539">Nucleus</keyword>
<dbReference type="EMBL" id="KE651166">
    <property type="protein sequence ID" value="EEB05456.1"/>
    <property type="molecule type" value="Genomic_DNA"/>
</dbReference>
<dbReference type="OrthoDB" id="2083at2759"/>
<dbReference type="SUPFAM" id="SSF50891">
    <property type="entry name" value="Cyclophilin-like"/>
    <property type="match status" value="1"/>
</dbReference>
<dbReference type="GeneID" id="7047968"/>
<evidence type="ECO:0000256" key="6">
    <source>
        <dbReference type="ARBA" id="ARBA00023110"/>
    </source>
</evidence>
<dbReference type="GO" id="GO:0000785">
    <property type="term" value="C:chromatin"/>
    <property type="evidence" value="ECO:0007669"/>
    <property type="project" value="EnsemblFungi"/>
</dbReference>
<evidence type="ECO:0000256" key="4">
    <source>
        <dbReference type="ARBA" id="ARBA00010739"/>
    </source>
</evidence>
<feature type="compositionally biased region" description="Basic and acidic residues" evidence="11">
    <location>
        <begin position="399"/>
        <end position="416"/>
    </location>
</feature>
<dbReference type="VEuPathDB" id="FungiDB:SJAG_00470"/>
<evidence type="ECO:0000256" key="11">
    <source>
        <dbReference type="SAM" id="MobiDB-lite"/>
    </source>
</evidence>
<evidence type="ECO:0000256" key="1">
    <source>
        <dbReference type="ARBA" id="ARBA00000971"/>
    </source>
</evidence>
<organism evidence="14 16">
    <name type="scientific">Schizosaccharomyces japonicus (strain yFS275 / FY16936)</name>
    <name type="common">Fission yeast</name>
    <dbReference type="NCBI Taxonomy" id="402676"/>
    <lineage>
        <taxon>Eukaryota</taxon>
        <taxon>Fungi</taxon>
        <taxon>Dikarya</taxon>
        <taxon>Ascomycota</taxon>
        <taxon>Taphrinomycotina</taxon>
        <taxon>Schizosaccharomycetes</taxon>
        <taxon>Schizosaccharomycetales</taxon>
        <taxon>Schizosaccharomycetaceae</taxon>
        <taxon>Schizosaccharomyces</taxon>
    </lineage>
</organism>
<keyword evidence="5 9" id="KW-0694">RNA-binding</keyword>
<dbReference type="OMA" id="APKCCEN"/>
<accession>B6JVQ5</accession>
<dbReference type="SUPFAM" id="SSF54928">
    <property type="entry name" value="RNA-binding domain, RBD"/>
    <property type="match status" value="1"/>
</dbReference>
<evidence type="ECO:0000313" key="15">
    <source>
        <dbReference type="JaponicusDB" id="SJAG_00470"/>
    </source>
</evidence>
<comment type="function">
    <text evidence="2 10">PPIases accelerate the folding of proteins. It catalyzes the cis-trans isomerization of proline imidic peptide bonds in oligopeptides.</text>
</comment>
<evidence type="ECO:0000256" key="8">
    <source>
        <dbReference type="ARBA" id="ARBA00023242"/>
    </source>
</evidence>
<evidence type="ECO:0000259" key="12">
    <source>
        <dbReference type="PROSITE" id="PS50072"/>
    </source>
</evidence>
<dbReference type="GO" id="GO:0003723">
    <property type="term" value="F:RNA binding"/>
    <property type="evidence" value="ECO:0007669"/>
    <property type="project" value="UniProtKB-UniRule"/>
</dbReference>
<comment type="similarity">
    <text evidence="4 10">Belongs to the cyclophilin-type PPIase family. PPIL4 subfamily.</text>
</comment>
<keyword evidence="7 10" id="KW-0413">Isomerase</keyword>
<dbReference type="InterPro" id="IPR002130">
    <property type="entry name" value="Cyclophilin-type_PPIase_dom"/>
</dbReference>
<dbReference type="STRING" id="402676.B6JVQ5"/>
<protein>
    <recommendedName>
        <fullName evidence="10">Peptidyl-prolyl cis-trans isomerase</fullName>
        <shortName evidence="10">PPIase</shortName>
        <ecNumber evidence="10">5.2.1.8</ecNumber>
    </recommendedName>
</protein>
<evidence type="ECO:0000313" key="16">
    <source>
        <dbReference type="Proteomes" id="UP000001744"/>
    </source>
</evidence>
<evidence type="ECO:0000259" key="13">
    <source>
        <dbReference type="PROSITE" id="PS50102"/>
    </source>
</evidence>
<dbReference type="FunFam" id="3.30.70.330:FF:000287">
    <property type="entry name" value="Peptidyl-prolyl cis-trans isomerase"/>
    <property type="match status" value="1"/>
</dbReference>
<comment type="catalytic activity">
    <reaction evidence="1 10">
        <text>[protein]-peptidylproline (omega=180) = [protein]-peptidylproline (omega=0)</text>
        <dbReference type="Rhea" id="RHEA:16237"/>
        <dbReference type="Rhea" id="RHEA-COMP:10747"/>
        <dbReference type="Rhea" id="RHEA-COMP:10748"/>
        <dbReference type="ChEBI" id="CHEBI:83833"/>
        <dbReference type="ChEBI" id="CHEBI:83834"/>
        <dbReference type="EC" id="5.2.1.8"/>
    </reaction>
</comment>
<feature type="compositionally biased region" description="Basic residues" evidence="11">
    <location>
        <begin position="353"/>
        <end position="362"/>
    </location>
</feature>
<dbReference type="GO" id="GO:0003755">
    <property type="term" value="F:peptidyl-prolyl cis-trans isomerase activity"/>
    <property type="evidence" value="ECO:0007669"/>
    <property type="project" value="UniProtKB-UniRule"/>
</dbReference>